<dbReference type="InterPro" id="IPR013740">
    <property type="entry name" value="Redoxin"/>
</dbReference>
<dbReference type="InterPro" id="IPR050553">
    <property type="entry name" value="Thioredoxin_ResA/DsbE_sf"/>
</dbReference>
<feature type="signal peptide" evidence="1">
    <location>
        <begin position="1"/>
        <end position="31"/>
    </location>
</feature>
<dbReference type="PANTHER" id="PTHR42852:SF13">
    <property type="entry name" value="PROTEIN DIPZ"/>
    <property type="match status" value="1"/>
</dbReference>
<reference evidence="3 4" key="1">
    <citation type="submission" date="2020-07" db="EMBL/GenBank/DDBJ databases">
        <title>Pusillimonas sp. nov., isolated from poultry manure in Taiwan.</title>
        <authorList>
            <person name="Lin S.-Y."/>
            <person name="Tang Y.-S."/>
            <person name="Young C.-C."/>
        </authorList>
    </citation>
    <scope>NUCLEOTIDE SEQUENCE [LARGE SCALE GENOMIC DNA]</scope>
    <source>
        <strain evidence="3 4">CC-YST705</strain>
    </source>
</reference>
<dbReference type="PROSITE" id="PS51352">
    <property type="entry name" value="THIOREDOXIN_2"/>
    <property type="match status" value="1"/>
</dbReference>
<dbReference type="Gene3D" id="3.40.30.10">
    <property type="entry name" value="Glutaredoxin"/>
    <property type="match status" value="1"/>
</dbReference>
<evidence type="ECO:0000313" key="4">
    <source>
        <dbReference type="Proteomes" id="UP000776983"/>
    </source>
</evidence>
<accession>A0ABS8C9D0</accession>
<keyword evidence="4" id="KW-1185">Reference proteome</keyword>
<dbReference type="Proteomes" id="UP000776983">
    <property type="component" value="Unassembled WGS sequence"/>
</dbReference>
<evidence type="ECO:0000259" key="2">
    <source>
        <dbReference type="PROSITE" id="PS51352"/>
    </source>
</evidence>
<dbReference type="PANTHER" id="PTHR42852">
    <property type="entry name" value="THIOL:DISULFIDE INTERCHANGE PROTEIN DSBE"/>
    <property type="match status" value="1"/>
</dbReference>
<sequence>MSQIFFPKRRQLVYAGLAAIGGAGMVRLAHAADPDPLFQRRFPDPAGAEQAMSGFLGKPVVVNFWATWCPPCIHEMPDLQALSESHPHVAFVGLAVDTAVNVRAFAKDKVQVSYPLLVAGHEGIELMRPLGNSKGGLPFTVVFDAQGQLVERILGLVKPDSLDATLAGLKV</sequence>
<keyword evidence="1" id="KW-0732">Signal</keyword>
<dbReference type="Pfam" id="PF08534">
    <property type="entry name" value="Redoxin"/>
    <property type="match status" value="1"/>
</dbReference>
<evidence type="ECO:0000313" key="3">
    <source>
        <dbReference type="EMBL" id="MCB5362636.1"/>
    </source>
</evidence>
<gene>
    <name evidence="3" type="ORF">H0484_02555</name>
</gene>
<proteinExistence type="predicted"/>
<evidence type="ECO:0000256" key="1">
    <source>
        <dbReference type="SAM" id="SignalP"/>
    </source>
</evidence>
<dbReference type="SUPFAM" id="SSF52833">
    <property type="entry name" value="Thioredoxin-like"/>
    <property type="match status" value="1"/>
</dbReference>
<organism evidence="3 4">
    <name type="scientific">Mesopusillimonas faecipullorum</name>
    <dbReference type="NCBI Taxonomy" id="2755040"/>
    <lineage>
        <taxon>Bacteria</taxon>
        <taxon>Pseudomonadati</taxon>
        <taxon>Pseudomonadota</taxon>
        <taxon>Betaproteobacteria</taxon>
        <taxon>Burkholderiales</taxon>
        <taxon>Alcaligenaceae</taxon>
        <taxon>Mesopusillimonas</taxon>
    </lineage>
</organism>
<name>A0ABS8C9D0_9BURK</name>
<comment type="caution">
    <text evidence="3">The sequence shown here is derived from an EMBL/GenBank/DDBJ whole genome shotgun (WGS) entry which is preliminary data.</text>
</comment>
<dbReference type="CDD" id="cd02966">
    <property type="entry name" value="TlpA_like_family"/>
    <property type="match status" value="1"/>
</dbReference>
<feature type="chain" id="PRO_5045601040" evidence="1">
    <location>
        <begin position="32"/>
        <end position="171"/>
    </location>
</feature>
<dbReference type="InterPro" id="IPR036249">
    <property type="entry name" value="Thioredoxin-like_sf"/>
</dbReference>
<feature type="domain" description="Thioredoxin" evidence="2">
    <location>
        <begin position="29"/>
        <end position="171"/>
    </location>
</feature>
<dbReference type="InterPro" id="IPR013766">
    <property type="entry name" value="Thioredoxin_domain"/>
</dbReference>
<dbReference type="RefSeq" id="WP_226952862.1">
    <property type="nucleotide sequence ID" value="NZ_JACDXW010000001.1"/>
</dbReference>
<dbReference type="EMBL" id="JACDXW010000001">
    <property type="protein sequence ID" value="MCB5362636.1"/>
    <property type="molecule type" value="Genomic_DNA"/>
</dbReference>
<protein>
    <submittedName>
        <fullName evidence="3">TlpA family protein disulfide reductase</fullName>
    </submittedName>
</protein>